<keyword evidence="7 17" id="KW-0227">DNA damage</keyword>
<evidence type="ECO:0000256" key="18">
    <source>
        <dbReference type="SAM" id="MobiDB-lite"/>
    </source>
</evidence>
<keyword evidence="14 17" id="KW-0234">DNA repair</keyword>
<evidence type="ECO:0000256" key="9">
    <source>
        <dbReference type="ARBA" id="ARBA00022801"/>
    </source>
</evidence>
<proteinExistence type="inferred from homology"/>
<dbReference type="GO" id="GO:0017108">
    <property type="term" value="F:5'-flap endonuclease activity"/>
    <property type="evidence" value="ECO:0007669"/>
    <property type="project" value="TreeGrafter"/>
</dbReference>
<dbReference type="GO" id="GO:0005634">
    <property type="term" value="C:nucleus"/>
    <property type="evidence" value="ECO:0007669"/>
    <property type="project" value="UniProtKB-SubCell"/>
</dbReference>
<dbReference type="InterPro" id="IPR033315">
    <property type="entry name" value="Fan1-like"/>
</dbReference>
<evidence type="ECO:0000313" key="21">
    <source>
        <dbReference type="Proteomes" id="UP001283361"/>
    </source>
</evidence>
<evidence type="ECO:0000256" key="7">
    <source>
        <dbReference type="ARBA" id="ARBA00022763"/>
    </source>
</evidence>
<keyword evidence="9 17" id="KW-0378">Hydrolase</keyword>
<dbReference type="InterPro" id="IPR014883">
    <property type="entry name" value="VRR_NUC"/>
</dbReference>
<name>A0AAE1CNW0_9GAST</name>
<dbReference type="GO" id="GO:0070336">
    <property type="term" value="F:flap-structured DNA binding"/>
    <property type="evidence" value="ECO:0007669"/>
    <property type="project" value="TreeGrafter"/>
</dbReference>
<comment type="catalytic activity">
    <reaction evidence="1 17">
        <text>Hydrolytically removes 5'-nucleotides successively from the 3'-hydroxy termini of 3'-hydroxy-terminated oligonucleotides.</text>
        <dbReference type="EC" id="3.1.4.1"/>
    </reaction>
</comment>
<feature type="region of interest" description="Disordered" evidence="18">
    <location>
        <begin position="1"/>
        <end position="28"/>
    </location>
</feature>
<accession>A0AAE1CNW0</accession>
<comment type="function">
    <text evidence="17">Nuclease required for the repair of DNA interstrand cross-links (ICL). Acts as a 5'-3' exonuclease that anchors at a cut end of DNA and cleaves DNA successively at every third nucleotide, allowing to excise an ICL from one strand through flanking incisions.</text>
</comment>
<keyword evidence="6" id="KW-0255">Endonuclease</keyword>
<comment type="caution">
    <text evidence="20">The sequence shown here is derived from an EMBL/GenBank/DDBJ whole genome shotgun (WGS) entry which is preliminary data.</text>
</comment>
<dbReference type="InterPro" id="IPR049125">
    <property type="entry name" value="FAN1-like_WH"/>
</dbReference>
<evidence type="ECO:0000256" key="13">
    <source>
        <dbReference type="ARBA" id="ARBA00023054"/>
    </source>
</evidence>
<keyword evidence="8" id="KW-0863">Zinc-finger</keyword>
<evidence type="ECO:0000256" key="4">
    <source>
        <dbReference type="ARBA" id="ARBA00022722"/>
    </source>
</evidence>
<protein>
    <recommendedName>
        <fullName evidence="17">Fanconi-associated nuclease</fullName>
        <ecNumber evidence="17">3.1.4.1</ecNumber>
    </recommendedName>
</protein>
<dbReference type="Pfam" id="PF21315">
    <property type="entry name" value="FAN1_HTH"/>
    <property type="match status" value="1"/>
</dbReference>
<dbReference type="PANTHER" id="PTHR15749:SF4">
    <property type="entry name" value="FANCONI-ASSOCIATED NUCLEASE 1"/>
    <property type="match status" value="1"/>
</dbReference>
<gene>
    <name evidence="20" type="ORF">RRG08_043289</name>
</gene>
<dbReference type="PANTHER" id="PTHR15749">
    <property type="entry name" value="FANCONI-ASSOCIATED NUCLEASE 1"/>
    <property type="match status" value="1"/>
</dbReference>
<comment type="cofactor">
    <cofactor evidence="17">
        <name>Mg(2+)</name>
        <dbReference type="ChEBI" id="CHEBI:18420"/>
    </cofactor>
    <cofactor evidence="17">
        <name>Mn(2+)</name>
        <dbReference type="ChEBI" id="CHEBI:29035"/>
    </cofactor>
</comment>
<keyword evidence="12 17" id="KW-0460">Magnesium</keyword>
<feature type="compositionally biased region" description="Basic and acidic residues" evidence="18">
    <location>
        <begin position="175"/>
        <end position="188"/>
    </location>
</feature>
<evidence type="ECO:0000256" key="5">
    <source>
        <dbReference type="ARBA" id="ARBA00022723"/>
    </source>
</evidence>
<feature type="domain" description="VRR-NUC" evidence="19">
    <location>
        <begin position="820"/>
        <end position="927"/>
    </location>
</feature>
<dbReference type="GO" id="GO:0004528">
    <property type="term" value="F:phosphodiesterase I activity"/>
    <property type="evidence" value="ECO:0007669"/>
    <property type="project" value="UniProtKB-EC"/>
</dbReference>
<evidence type="ECO:0000256" key="12">
    <source>
        <dbReference type="ARBA" id="ARBA00022842"/>
    </source>
</evidence>
<evidence type="ECO:0000256" key="3">
    <source>
        <dbReference type="ARBA" id="ARBA00005533"/>
    </source>
</evidence>
<evidence type="ECO:0000256" key="11">
    <source>
        <dbReference type="ARBA" id="ARBA00022839"/>
    </source>
</evidence>
<dbReference type="Pfam" id="PF08774">
    <property type="entry name" value="VRR_NUC"/>
    <property type="match status" value="1"/>
</dbReference>
<dbReference type="GO" id="GO:0036297">
    <property type="term" value="P:interstrand cross-link repair"/>
    <property type="evidence" value="ECO:0007669"/>
    <property type="project" value="InterPro"/>
</dbReference>
<dbReference type="InterPro" id="IPR049126">
    <property type="entry name" value="FAN1-like_TPR"/>
</dbReference>
<feature type="region of interest" description="Disordered" evidence="18">
    <location>
        <begin position="244"/>
        <end position="268"/>
    </location>
</feature>
<evidence type="ECO:0000256" key="16">
    <source>
        <dbReference type="ARBA" id="ARBA00023242"/>
    </source>
</evidence>
<dbReference type="GO" id="GO:0008270">
    <property type="term" value="F:zinc ion binding"/>
    <property type="evidence" value="ECO:0007669"/>
    <property type="project" value="UniProtKB-KW"/>
</dbReference>
<reference evidence="20" key="1">
    <citation type="journal article" date="2023" name="G3 (Bethesda)">
        <title>A reference genome for the long-term kleptoplast-retaining sea slug Elysia crispata morphotype clarki.</title>
        <authorList>
            <person name="Eastman K.E."/>
            <person name="Pendleton A.L."/>
            <person name="Shaikh M.A."/>
            <person name="Suttiyut T."/>
            <person name="Ogas R."/>
            <person name="Tomko P."/>
            <person name="Gavelis G."/>
            <person name="Widhalm J.R."/>
            <person name="Wisecaver J.H."/>
        </authorList>
    </citation>
    <scope>NUCLEOTIDE SEQUENCE</scope>
    <source>
        <strain evidence="20">ECLA1</strain>
    </source>
</reference>
<dbReference type="SMART" id="SM00990">
    <property type="entry name" value="VRR_NUC"/>
    <property type="match status" value="1"/>
</dbReference>
<dbReference type="Proteomes" id="UP001283361">
    <property type="component" value="Unassembled WGS sequence"/>
</dbReference>
<dbReference type="GO" id="GO:0008409">
    <property type="term" value="F:5'-3' exonuclease activity"/>
    <property type="evidence" value="ECO:0007669"/>
    <property type="project" value="TreeGrafter"/>
</dbReference>
<keyword evidence="15 17" id="KW-0464">Manganese</keyword>
<keyword evidence="21" id="KW-1185">Reference proteome</keyword>
<organism evidence="20 21">
    <name type="scientific">Elysia crispata</name>
    <name type="common">lettuce slug</name>
    <dbReference type="NCBI Taxonomy" id="231223"/>
    <lineage>
        <taxon>Eukaryota</taxon>
        <taxon>Metazoa</taxon>
        <taxon>Spiralia</taxon>
        <taxon>Lophotrochozoa</taxon>
        <taxon>Mollusca</taxon>
        <taxon>Gastropoda</taxon>
        <taxon>Heterobranchia</taxon>
        <taxon>Euthyneura</taxon>
        <taxon>Panpulmonata</taxon>
        <taxon>Sacoglossa</taxon>
        <taxon>Placobranchoidea</taxon>
        <taxon>Plakobranchidae</taxon>
        <taxon>Elysia</taxon>
    </lineage>
</organism>
<evidence type="ECO:0000256" key="10">
    <source>
        <dbReference type="ARBA" id="ARBA00022833"/>
    </source>
</evidence>
<dbReference type="Gene3D" id="3.40.1350.10">
    <property type="match status" value="1"/>
</dbReference>
<feature type="compositionally biased region" description="Basic and acidic residues" evidence="18">
    <location>
        <begin position="86"/>
        <end position="106"/>
    </location>
</feature>
<keyword evidence="11" id="KW-0269">Exonuclease</keyword>
<dbReference type="EMBL" id="JAWDGP010007346">
    <property type="protein sequence ID" value="KAK3724291.1"/>
    <property type="molecule type" value="Genomic_DNA"/>
</dbReference>
<evidence type="ECO:0000256" key="8">
    <source>
        <dbReference type="ARBA" id="ARBA00022771"/>
    </source>
</evidence>
<keyword evidence="10" id="KW-0862">Zinc</keyword>
<comment type="subcellular location">
    <subcellularLocation>
        <location evidence="2 17">Nucleus</location>
    </subcellularLocation>
</comment>
<feature type="compositionally biased region" description="Polar residues" evidence="18">
    <location>
        <begin position="1"/>
        <end position="23"/>
    </location>
</feature>
<evidence type="ECO:0000256" key="1">
    <source>
        <dbReference type="ARBA" id="ARBA00000983"/>
    </source>
</evidence>
<evidence type="ECO:0000256" key="15">
    <source>
        <dbReference type="ARBA" id="ARBA00023211"/>
    </source>
</evidence>
<dbReference type="FunFam" id="3.40.1350.10:FF:000004">
    <property type="entry name" value="Fanconi-associated nuclease"/>
    <property type="match status" value="1"/>
</dbReference>
<evidence type="ECO:0000256" key="2">
    <source>
        <dbReference type="ARBA" id="ARBA00004123"/>
    </source>
</evidence>
<dbReference type="EC" id="3.1.4.1" evidence="17"/>
<evidence type="ECO:0000256" key="17">
    <source>
        <dbReference type="RuleBase" id="RU365033"/>
    </source>
</evidence>
<evidence type="ECO:0000313" key="20">
    <source>
        <dbReference type="EMBL" id="KAK3724291.1"/>
    </source>
</evidence>
<keyword evidence="4 17" id="KW-0540">Nuclease</keyword>
<dbReference type="InterPro" id="IPR011856">
    <property type="entry name" value="tRNA_endonuc-like_dom_sf"/>
</dbReference>
<evidence type="ECO:0000259" key="19">
    <source>
        <dbReference type="SMART" id="SM00990"/>
    </source>
</evidence>
<evidence type="ECO:0000256" key="6">
    <source>
        <dbReference type="ARBA" id="ARBA00022759"/>
    </source>
</evidence>
<feature type="region of interest" description="Disordered" evidence="18">
    <location>
        <begin position="175"/>
        <end position="200"/>
    </location>
</feature>
<sequence>MFQRASTRLSSVKSESCERQNSCYKEEEDDDCVIMEVGETSSSYFKTKENGDLMSEDVFKKSPLKHTVVSDGSKPRKKSKLSLSRAGDDCKEHNQSPGNKRAENETRSTGVSDESKPRKKSKLSLSRAGDDCKEYNQSPGAKGAESENETCSNEFNSNFCAESKELSLLDYKKSKEYSSHGTPPDRLKANPINDSETNNREGTHLLNLKTDSKWVKTDTKSSELNKDCDKYVDVGLSCGVTSKARDWSDTNSEKNHSNEASEEVVKDNEIEGAASEENQPFTEPYYFNNFETILSTVIQDESNTQLFNEEDMNLINKYNLLSDAAKKMYIRLFGRRLQWIPLTKMNYPEIDKYLKPQLDELVSISFAFDETNLTDLRTVLEALSAADVKTLAKVYHVPSNITQKGQQMTELLKQTQRTNISDMFGSGGGRGGLANSMMNRAKKFLSGVYKLSEAPRALFVRIMMLFSVVNTSLDEDSGNGGQGQLFHMLMVNMGKVVYPEFQIDKSHSIFGSRADVLRFSEALQLESDFLHATEKGKWDEAYTVFLTVQEKQRVLEADQDIVSWNKNLPGYLRAFTATSVIYRLLSQGIEVLQRRKDFMGAVDLLKTLLGQEYYCCTHRGYWWERLALNLDAHLKQPEQALEAVLSGLADSHVKVGHRLALYLRGKGICERPRLKLGHRLKECYHTPLKDLPKVHLEGRVLHSSTGAGPRFLTQDSYRREEDGNGMGDLAVCGVEEFVLDHYRAHGFPSGMHAEGSIVSSLFALFCWDILFLPRPDAFHSPYQAMPLDLYTDDFYDRRKPEIDKRIEDLSNKSVEDLQAIAEESWISHEGVACTGMSWERMRSADCIKELVACMGPSVLTGILKRFAHNPRHTRSGFPDLTLWNPVTGAFKICEVKGPGDKLSHKQILWLDYLLGLGVDAEVCHVKAVAAKRLMPSS</sequence>
<comment type="similarity">
    <text evidence="3 17">Belongs to the FAN1 family.</text>
</comment>
<keyword evidence="13" id="KW-0175">Coiled coil</keyword>
<evidence type="ECO:0000256" key="14">
    <source>
        <dbReference type="ARBA" id="ARBA00023204"/>
    </source>
</evidence>
<dbReference type="InterPro" id="IPR049132">
    <property type="entry name" value="FAN1-like_euk"/>
</dbReference>
<dbReference type="Pfam" id="PF21170">
    <property type="entry name" value="FAN1_TPR"/>
    <property type="match status" value="1"/>
</dbReference>
<feature type="region of interest" description="Disordered" evidence="18">
    <location>
        <begin position="43"/>
        <end position="150"/>
    </location>
</feature>
<keyword evidence="5 17" id="KW-0479">Metal-binding</keyword>
<dbReference type="AlphaFoldDB" id="A0AAE1CNW0"/>
<dbReference type="CDD" id="cd22326">
    <property type="entry name" value="FAN1-like"/>
    <property type="match status" value="1"/>
</dbReference>
<keyword evidence="16 17" id="KW-0539">Nucleus</keyword>